<evidence type="ECO:0000313" key="2">
    <source>
        <dbReference type="EMBL" id="MBA4651394.1"/>
    </source>
</evidence>
<organism evidence="2">
    <name type="scientific">Opuntia streptacantha</name>
    <name type="common">Prickly pear cactus</name>
    <name type="synonym">Opuntia cardona</name>
    <dbReference type="NCBI Taxonomy" id="393608"/>
    <lineage>
        <taxon>Eukaryota</taxon>
        <taxon>Viridiplantae</taxon>
        <taxon>Streptophyta</taxon>
        <taxon>Embryophyta</taxon>
        <taxon>Tracheophyta</taxon>
        <taxon>Spermatophyta</taxon>
        <taxon>Magnoliopsida</taxon>
        <taxon>eudicotyledons</taxon>
        <taxon>Gunneridae</taxon>
        <taxon>Pentapetalae</taxon>
        <taxon>Caryophyllales</taxon>
        <taxon>Cactineae</taxon>
        <taxon>Cactaceae</taxon>
        <taxon>Opuntioideae</taxon>
        <taxon>Opuntia</taxon>
    </lineage>
</organism>
<evidence type="ECO:0000256" key="1">
    <source>
        <dbReference type="SAM" id="MobiDB-lite"/>
    </source>
</evidence>
<feature type="compositionally biased region" description="Basic residues" evidence="1">
    <location>
        <begin position="40"/>
        <end position="53"/>
    </location>
</feature>
<name>A0A7C8ZTZ2_OPUST</name>
<dbReference type="EMBL" id="GISG01169696">
    <property type="protein sequence ID" value="MBA4651394.1"/>
    <property type="molecule type" value="Transcribed_RNA"/>
</dbReference>
<dbReference type="PANTHER" id="PTHR35830:SF1">
    <property type="entry name" value="OS05G0299200 PROTEIN"/>
    <property type="match status" value="1"/>
</dbReference>
<dbReference type="AlphaFoldDB" id="A0A7C8ZTZ2"/>
<reference evidence="2" key="2">
    <citation type="submission" date="2020-07" db="EMBL/GenBank/DDBJ databases">
        <authorList>
            <person name="Vera ALvarez R."/>
            <person name="Arias-Moreno D.M."/>
            <person name="Jimenez-Jacinto V."/>
            <person name="Jimenez-Bremont J.F."/>
            <person name="Swaminathan K."/>
            <person name="Moose S.P."/>
            <person name="Guerrero-Gonzalez M.L."/>
            <person name="Marino-Ramirez L."/>
            <person name="Landsman D."/>
            <person name="Rodriguez-Kessler M."/>
            <person name="Delgado-Sanchez P."/>
        </authorList>
    </citation>
    <scope>NUCLEOTIDE SEQUENCE</scope>
    <source>
        <tissue evidence="2">Cladode</tissue>
    </source>
</reference>
<reference evidence="2" key="1">
    <citation type="journal article" date="2013" name="J. Plant Res.">
        <title>Effect of fungi and light on seed germination of three Opuntia species from semiarid lands of central Mexico.</title>
        <authorList>
            <person name="Delgado-Sanchez P."/>
            <person name="Jimenez-Bremont J.F."/>
            <person name="Guerrero-Gonzalez Mde L."/>
            <person name="Flores J."/>
        </authorList>
    </citation>
    <scope>NUCLEOTIDE SEQUENCE</scope>
    <source>
        <tissue evidence="2">Cladode</tissue>
    </source>
</reference>
<proteinExistence type="predicted"/>
<feature type="region of interest" description="Disordered" evidence="1">
    <location>
        <begin position="40"/>
        <end position="67"/>
    </location>
</feature>
<protein>
    <submittedName>
        <fullName evidence="2">Uncharacterized protein</fullName>
    </submittedName>
</protein>
<sequence length="434" mass="48838">MYIATMPLSCPHLRFSSPYWQAQIWQCRSRRSPILSLSFSHRRRHRRSTRRNPIRNDPSQSSSSDSGRLQFVLDVDEWKSKAPISILKQTLSLCESKFDQFLSAGTTAYRDLQTLITVEPVSNRVVVSCSESTVRFVGGVVLCSCVAVVVIRVLGSVGLGFRRRNRIGKVEVVLRRDRSMGGREVVVARRLVEGERERSDIGCVNRDWKALRKDLKPTEERKLPSWWPHTLPRPFVEVNREECQREANRLIQAIMDAKLSGKDVSEEDILELRRISRNSGVQLSVGAQNARDSLYRSSVHYAINACCMSGSHAQIGGEDPRLFLAGLAYALGVIAPRAATIVCAAVAARTRLWFLQAWALEMQSKHSEAMEELKKICLTHQIFPPEPSSPEMEMVARGLQKHLKLKDREFLLSKLSGVCGDESQRSAAEALGLV</sequence>
<accession>A0A7C8ZTZ2</accession>
<dbReference type="PANTHER" id="PTHR35830">
    <property type="entry name" value="OS05G0299200 PROTEIN"/>
    <property type="match status" value="1"/>
</dbReference>